<dbReference type="InterPro" id="IPR019999">
    <property type="entry name" value="Anth_synth_I-like"/>
</dbReference>
<gene>
    <name evidence="6" type="ORF">HNR48_003527</name>
</gene>
<dbReference type="InParanoid" id="A0A7X0JXB1"/>
<dbReference type="InterPro" id="IPR005802">
    <property type="entry name" value="ADC_synth_comp_1"/>
</dbReference>
<dbReference type="Pfam" id="PF04715">
    <property type="entry name" value="Anth_synt_I_N"/>
    <property type="match status" value="1"/>
</dbReference>
<dbReference type="Proteomes" id="UP000528457">
    <property type="component" value="Unassembled WGS sequence"/>
</dbReference>
<dbReference type="GO" id="GO:0046820">
    <property type="term" value="F:4-amino-4-deoxychorismate synthase activity"/>
    <property type="evidence" value="ECO:0007669"/>
    <property type="project" value="UniProtKB-EC"/>
</dbReference>
<evidence type="ECO:0000313" key="7">
    <source>
        <dbReference type="Proteomes" id="UP000528457"/>
    </source>
</evidence>
<evidence type="ECO:0000256" key="2">
    <source>
        <dbReference type="ARBA" id="ARBA00022679"/>
    </source>
</evidence>
<organism evidence="6 7">
    <name type="scientific">Pseudoteredinibacter isoporae</name>
    <dbReference type="NCBI Taxonomy" id="570281"/>
    <lineage>
        <taxon>Bacteria</taxon>
        <taxon>Pseudomonadati</taxon>
        <taxon>Pseudomonadota</taxon>
        <taxon>Gammaproteobacteria</taxon>
        <taxon>Cellvibrionales</taxon>
        <taxon>Cellvibrionaceae</taxon>
        <taxon>Pseudoteredinibacter</taxon>
    </lineage>
</organism>
<sequence length="458" mass="50935">MLCFDLPYFPDSAELFKRISGLNDAVWLDSCCHGERSGRYDIMSALPLRKLIHENGTSFICEEGDKREFHGDFFELLDQQIQSLPSECANNHIFCGGLIGYISYDFGMQLPFNKVTASPNKLPLADAQLGLYSWALVQDHHSQRSWCLGPDIGPEQHTIIADIVARCQCPPQPETLEEGYRCDPFRAQINAEEYAQKIDRIQDYIQAGDCYQVNFAQKFSAHFQGSALSAYLKLRQALPSPFSAFMQLDKGAILSHSPERFIRVQGDQVETKPIKGTIPRGHDSESDRQLARELQGSEKDRAENLMIVDLLRNDLSRNCKLGSVRVPELFALESYPNVHHLVSTITGSLTDDASALELLRDSFPGGSITGAPKKRAMEIIAELEQDARSVYCGSMVYISANGNMDSSITIRTLVDDGEGQVHCWGGGGITADSNSHSEYQESLTKVMKLLTTLENNAP</sequence>
<dbReference type="InterPro" id="IPR006805">
    <property type="entry name" value="Anth_synth_I_N"/>
</dbReference>
<feature type="domain" description="Anthranilate synthase component I N-terminal" evidence="5">
    <location>
        <begin position="14"/>
        <end position="144"/>
    </location>
</feature>
<dbReference type="InterPro" id="IPR015890">
    <property type="entry name" value="Chorismate_C"/>
</dbReference>
<evidence type="ECO:0000256" key="3">
    <source>
        <dbReference type="SAM" id="MobiDB-lite"/>
    </source>
</evidence>
<protein>
    <recommendedName>
        <fullName evidence="1">aminodeoxychorismate synthase</fullName>
        <ecNumber evidence="1">2.6.1.85</ecNumber>
    </recommendedName>
</protein>
<dbReference type="EC" id="2.6.1.85" evidence="1"/>
<comment type="caution">
    <text evidence="6">The sequence shown here is derived from an EMBL/GenBank/DDBJ whole genome shotgun (WGS) entry which is preliminary data.</text>
</comment>
<dbReference type="FunCoup" id="A0A7X0JXB1">
    <property type="interactions" value="212"/>
</dbReference>
<dbReference type="PRINTS" id="PR00095">
    <property type="entry name" value="ANTSNTHASEI"/>
</dbReference>
<evidence type="ECO:0000256" key="1">
    <source>
        <dbReference type="ARBA" id="ARBA00013139"/>
    </source>
</evidence>
<feature type="domain" description="Chorismate-utilising enzyme C-terminal" evidence="4">
    <location>
        <begin position="191"/>
        <end position="445"/>
    </location>
</feature>
<feature type="compositionally biased region" description="Basic and acidic residues" evidence="3">
    <location>
        <begin position="280"/>
        <end position="295"/>
    </location>
</feature>
<reference evidence="6 7" key="1">
    <citation type="submission" date="2020-08" db="EMBL/GenBank/DDBJ databases">
        <title>Genomic Encyclopedia of Type Strains, Phase IV (KMG-IV): sequencing the most valuable type-strain genomes for metagenomic binning, comparative biology and taxonomic classification.</title>
        <authorList>
            <person name="Goeker M."/>
        </authorList>
    </citation>
    <scope>NUCLEOTIDE SEQUENCE [LARGE SCALE GENOMIC DNA]</scope>
    <source>
        <strain evidence="6 7">DSM 22368</strain>
    </source>
</reference>
<dbReference type="GO" id="GO:0000162">
    <property type="term" value="P:L-tryptophan biosynthetic process"/>
    <property type="evidence" value="ECO:0007669"/>
    <property type="project" value="TreeGrafter"/>
</dbReference>
<dbReference type="PANTHER" id="PTHR11236">
    <property type="entry name" value="AMINOBENZOATE/ANTHRANILATE SYNTHASE"/>
    <property type="match status" value="1"/>
</dbReference>
<evidence type="ECO:0000313" key="6">
    <source>
        <dbReference type="EMBL" id="MBB6523225.1"/>
    </source>
</evidence>
<dbReference type="PANTHER" id="PTHR11236:SF50">
    <property type="entry name" value="AMINODEOXYCHORISMATE SYNTHASE COMPONENT 1"/>
    <property type="match status" value="1"/>
</dbReference>
<evidence type="ECO:0000259" key="5">
    <source>
        <dbReference type="Pfam" id="PF04715"/>
    </source>
</evidence>
<proteinExistence type="predicted"/>
<dbReference type="SUPFAM" id="SSF56322">
    <property type="entry name" value="ADC synthase"/>
    <property type="match status" value="1"/>
</dbReference>
<dbReference type="GO" id="GO:0009396">
    <property type="term" value="P:folic acid-containing compound biosynthetic process"/>
    <property type="evidence" value="ECO:0007669"/>
    <property type="project" value="InterPro"/>
</dbReference>
<feature type="region of interest" description="Disordered" evidence="3">
    <location>
        <begin position="273"/>
        <end position="295"/>
    </location>
</feature>
<dbReference type="RefSeq" id="WP_166843677.1">
    <property type="nucleotide sequence ID" value="NZ_JAAONY010000003.1"/>
</dbReference>
<accession>A0A7X0JXB1</accession>
<dbReference type="Pfam" id="PF00425">
    <property type="entry name" value="Chorismate_bind"/>
    <property type="match status" value="1"/>
</dbReference>
<keyword evidence="7" id="KW-1185">Reference proteome</keyword>
<dbReference type="Gene3D" id="3.60.120.10">
    <property type="entry name" value="Anthranilate synthase"/>
    <property type="match status" value="1"/>
</dbReference>
<evidence type="ECO:0000259" key="4">
    <source>
        <dbReference type="Pfam" id="PF00425"/>
    </source>
</evidence>
<dbReference type="AlphaFoldDB" id="A0A7X0JXB1"/>
<dbReference type="EMBL" id="JACHHT010000003">
    <property type="protein sequence ID" value="MBB6523225.1"/>
    <property type="molecule type" value="Genomic_DNA"/>
</dbReference>
<dbReference type="NCBIfam" id="TIGR00553">
    <property type="entry name" value="pabB"/>
    <property type="match status" value="1"/>
</dbReference>
<keyword evidence="2 6" id="KW-0808">Transferase</keyword>
<name>A0A7X0JXB1_9GAMM</name>
<dbReference type="InterPro" id="IPR005801">
    <property type="entry name" value="ADC_synthase"/>
</dbReference>
<keyword evidence="6" id="KW-0032">Aminotransferase</keyword>